<organism evidence="2 3">
    <name type="scientific">Caerostris extrusa</name>
    <name type="common">Bark spider</name>
    <name type="synonym">Caerostris bankana</name>
    <dbReference type="NCBI Taxonomy" id="172846"/>
    <lineage>
        <taxon>Eukaryota</taxon>
        <taxon>Metazoa</taxon>
        <taxon>Ecdysozoa</taxon>
        <taxon>Arthropoda</taxon>
        <taxon>Chelicerata</taxon>
        <taxon>Arachnida</taxon>
        <taxon>Araneae</taxon>
        <taxon>Araneomorphae</taxon>
        <taxon>Entelegynae</taxon>
        <taxon>Araneoidea</taxon>
        <taxon>Araneidae</taxon>
        <taxon>Caerostris</taxon>
    </lineage>
</organism>
<feature type="region of interest" description="Disordered" evidence="1">
    <location>
        <begin position="24"/>
        <end position="48"/>
    </location>
</feature>
<accession>A0AAV4M5L2</accession>
<keyword evidence="3" id="KW-1185">Reference proteome</keyword>
<comment type="caution">
    <text evidence="2">The sequence shown here is derived from an EMBL/GenBank/DDBJ whole genome shotgun (WGS) entry which is preliminary data.</text>
</comment>
<dbReference type="Proteomes" id="UP001054945">
    <property type="component" value="Unassembled WGS sequence"/>
</dbReference>
<evidence type="ECO:0000256" key="1">
    <source>
        <dbReference type="SAM" id="MobiDB-lite"/>
    </source>
</evidence>
<proteinExistence type="predicted"/>
<reference evidence="2 3" key="1">
    <citation type="submission" date="2021-06" db="EMBL/GenBank/DDBJ databases">
        <title>Caerostris extrusa draft genome.</title>
        <authorList>
            <person name="Kono N."/>
            <person name="Arakawa K."/>
        </authorList>
    </citation>
    <scope>NUCLEOTIDE SEQUENCE [LARGE SCALE GENOMIC DNA]</scope>
</reference>
<evidence type="ECO:0000313" key="2">
    <source>
        <dbReference type="EMBL" id="GIX67618.1"/>
    </source>
</evidence>
<dbReference type="EMBL" id="BPLR01019418">
    <property type="protein sequence ID" value="GIX67618.1"/>
    <property type="molecule type" value="Genomic_DNA"/>
</dbReference>
<sequence length="100" mass="10891">MPIPVWSNATSALGCAEAPLPKRVPSINQNRVRPPLLAPPRDGVQRGPLHPMVFKINKQARKPYSPALDPRMTCLEFQATLCIILGQASTRSAFVLSMTG</sequence>
<dbReference type="AlphaFoldDB" id="A0AAV4M5L2"/>
<name>A0AAV4M5L2_CAEEX</name>
<evidence type="ECO:0000313" key="3">
    <source>
        <dbReference type="Proteomes" id="UP001054945"/>
    </source>
</evidence>
<gene>
    <name evidence="2" type="ORF">CEXT_789521</name>
</gene>
<protein>
    <submittedName>
        <fullName evidence="2">Uncharacterized protein</fullName>
    </submittedName>
</protein>